<evidence type="ECO:0000313" key="7">
    <source>
        <dbReference type="EMBL" id="MFC5392383.1"/>
    </source>
</evidence>
<comment type="subcellular location">
    <subcellularLocation>
        <location evidence="1">Cell membrane</location>
        <topology evidence="1">Multi-pass membrane protein</topology>
    </subcellularLocation>
</comment>
<dbReference type="EMBL" id="JBHSLV010000009">
    <property type="protein sequence ID" value="MFC5392383.1"/>
    <property type="molecule type" value="Genomic_DNA"/>
</dbReference>
<evidence type="ECO:0000256" key="5">
    <source>
        <dbReference type="ARBA" id="ARBA00023136"/>
    </source>
</evidence>
<evidence type="ECO:0000313" key="8">
    <source>
        <dbReference type="Proteomes" id="UP001596104"/>
    </source>
</evidence>
<feature type="transmembrane region" description="Helical" evidence="6">
    <location>
        <begin position="433"/>
        <end position="455"/>
    </location>
</feature>
<dbReference type="RefSeq" id="WP_377007136.1">
    <property type="nucleotide sequence ID" value="NZ_JBHSLV010000009.1"/>
</dbReference>
<evidence type="ECO:0000256" key="2">
    <source>
        <dbReference type="ARBA" id="ARBA00022475"/>
    </source>
</evidence>
<protein>
    <submittedName>
        <fullName evidence="7">Lipopolysaccharide biosynthesis protein</fullName>
    </submittedName>
</protein>
<reference evidence="8" key="1">
    <citation type="journal article" date="2019" name="Int. J. Syst. Evol. Microbiol.">
        <title>The Global Catalogue of Microorganisms (GCM) 10K type strain sequencing project: providing services to taxonomists for standard genome sequencing and annotation.</title>
        <authorList>
            <consortium name="The Broad Institute Genomics Platform"/>
            <consortium name="The Broad Institute Genome Sequencing Center for Infectious Disease"/>
            <person name="Wu L."/>
            <person name="Ma J."/>
        </authorList>
    </citation>
    <scope>NUCLEOTIDE SEQUENCE [LARGE SCALE GENOMIC DNA]</scope>
    <source>
        <strain evidence="8">CGMCC 1.16326</strain>
    </source>
</reference>
<keyword evidence="4 6" id="KW-1133">Transmembrane helix</keyword>
<sequence>MAFPSRSTLALRGNCRLARSVAFGWTDAGWASEVAMPASQSAHSLLGSPYAPRGRREDDARLQLTVRPGVRRLGHDGMQHAGKIGLTSDHQEPSRPGKPWAGTRARLLAMRDPALSFTDQAMSSACNFLTTILLARALGLEAFGVYTMVWLALYLAMSLQLGLIVSPMMSIGAKEQGAEAEAYYTVVFLHQAGYVVIATAAIFTALTFVLGVDSALANVALPGAMAAASYLTQDFLRRYLFARRRPAGILLIDAINQILKLGALAALWRAGMIGVANALWAVAGAAAVSTLCGLGMSGPLLWRPQILASVTKRQWRSARWLVLTGSVQWALSYSGLLVTAGLFGPKVLGALRAAQSLLAVLNVVREALENIVPPLAGKAFAERGMPGLHRTLGRTMLFAGLVGGATVLGLGLFGPWLLHQLYGGEILEFDWVIIWYAFTFPMTLTSLVLGCAFRALERTRPVFVASLAGACFNLLAVYPAAATFGVAGLIAVTLLSELAALIVLVMLALRVPGLLASAPAAALGGRMTTAPAP</sequence>
<evidence type="ECO:0000256" key="6">
    <source>
        <dbReference type="SAM" id="Phobius"/>
    </source>
</evidence>
<dbReference type="PANTHER" id="PTHR30250">
    <property type="entry name" value="PST FAMILY PREDICTED COLANIC ACID TRANSPORTER"/>
    <property type="match status" value="1"/>
</dbReference>
<name>A0ABW0H7S6_9HYPH</name>
<comment type="caution">
    <text evidence="7">The sequence shown here is derived from an EMBL/GenBank/DDBJ whole genome shotgun (WGS) entry which is preliminary data.</text>
</comment>
<feature type="transmembrane region" description="Helical" evidence="6">
    <location>
        <begin position="280"/>
        <end position="301"/>
    </location>
</feature>
<keyword evidence="5 6" id="KW-0472">Membrane</keyword>
<feature type="transmembrane region" description="Helical" evidence="6">
    <location>
        <begin position="248"/>
        <end position="268"/>
    </location>
</feature>
<gene>
    <name evidence="7" type="ORF">ACFPPC_06970</name>
</gene>
<feature type="transmembrane region" description="Helical" evidence="6">
    <location>
        <begin position="462"/>
        <end position="481"/>
    </location>
</feature>
<feature type="transmembrane region" description="Helical" evidence="6">
    <location>
        <begin position="186"/>
        <end position="209"/>
    </location>
</feature>
<keyword evidence="8" id="KW-1185">Reference proteome</keyword>
<accession>A0ABW0H7S6</accession>
<dbReference type="Proteomes" id="UP001596104">
    <property type="component" value="Unassembled WGS sequence"/>
</dbReference>
<keyword evidence="3 6" id="KW-0812">Transmembrane</keyword>
<organism evidence="7 8">
    <name type="scientific">Bosea vestrisii</name>
    <dbReference type="NCBI Taxonomy" id="151416"/>
    <lineage>
        <taxon>Bacteria</taxon>
        <taxon>Pseudomonadati</taxon>
        <taxon>Pseudomonadota</taxon>
        <taxon>Alphaproteobacteria</taxon>
        <taxon>Hyphomicrobiales</taxon>
        <taxon>Boseaceae</taxon>
        <taxon>Bosea</taxon>
    </lineage>
</organism>
<feature type="transmembrane region" description="Helical" evidence="6">
    <location>
        <begin position="215"/>
        <end position="236"/>
    </location>
</feature>
<dbReference type="InterPro" id="IPR050833">
    <property type="entry name" value="Poly_Biosynth_Transport"/>
</dbReference>
<proteinExistence type="predicted"/>
<feature type="transmembrane region" description="Helical" evidence="6">
    <location>
        <begin position="487"/>
        <end position="509"/>
    </location>
</feature>
<feature type="transmembrane region" description="Helical" evidence="6">
    <location>
        <begin position="395"/>
        <end position="413"/>
    </location>
</feature>
<evidence type="ECO:0000256" key="1">
    <source>
        <dbReference type="ARBA" id="ARBA00004651"/>
    </source>
</evidence>
<keyword evidence="2" id="KW-1003">Cell membrane</keyword>
<dbReference type="PANTHER" id="PTHR30250:SF11">
    <property type="entry name" value="O-ANTIGEN TRANSPORTER-RELATED"/>
    <property type="match status" value="1"/>
</dbReference>
<feature type="transmembrane region" description="Helical" evidence="6">
    <location>
        <begin position="143"/>
        <end position="165"/>
    </location>
</feature>
<evidence type="ECO:0000256" key="4">
    <source>
        <dbReference type="ARBA" id="ARBA00022989"/>
    </source>
</evidence>
<evidence type="ECO:0000256" key="3">
    <source>
        <dbReference type="ARBA" id="ARBA00022692"/>
    </source>
</evidence>